<sequence length="167" mass="18977">MRKMSVLIMGMVCVLMGCVSPENRQYTDPSTVTYEIEGADEITDQAEVEQAITVIKENLAAAQDRDIERYVATIVSGARADTRKELIPFFDAYELEHTILGIKVADQQPEQMLIKVLLQTVAIDQAPEADHYRDHVSETNYTLVKENQNWLIAESQVTENEFIKQKQ</sequence>
<name>A0A1S8KN91_9LACT</name>
<evidence type="ECO:0000313" key="3">
    <source>
        <dbReference type="Proteomes" id="UP000190409"/>
    </source>
</evidence>
<evidence type="ECO:0008006" key="5">
    <source>
        <dbReference type="Google" id="ProtNLM"/>
    </source>
</evidence>
<dbReference type="EMBL" id="MUYF01000003">
    <property type="protein sequence ID" value="OOL81214.1"/>
    <property type="molecule type" value="Genomic_DNA"/>
</dbReference>
<gene>
    <name evidence="2" type="ORF">B8A44_00355</name>
    <name evidence="1" type="ORF">BWX42_05270</name>
</gene>
<dbReference type="OrthoDB" id="2186514at2"/>
<dbReference type="Proteomes" id="UP000249099">
    <property type="component" value="Unassembled WGS sequence"/>
</dbReference>
<comment type="caution">
    <text evidence="1">The sequence shown here is derived from an EMBL/GenBank/DDBJ whole genome shotgun (WGS) entry which is preliminary data.</text>
</comment>
<proteinExistence type="predicted"/>
<evidence type="ECO:0000313" key="1">
    <source>
        <dbReference type="EMBL" id="OOL81214.1"/>
    </source>
</evidence>
<evidence type="ECO:0000313" key="4">
    <source>
        <dbReference type="Proteomes" id="UP000249099"/>
    </source>
</evidence>
<evidence type="ECO:0000313" key="2">
    <source>
        <dbReference type="EMBL" id="RAN65365.1"/>
    </source>
</evidence>
<dbReference type="Proteomes" id="UP000190409">
    <property type="component" value="Unassembled WGS sequence"/>
</dbReference>
<dbReference type="AlphaFoldDB" id="A0A1S8KN91"/>
<accession>A0A1S8KN91</accession>
<dbReference type="EMBL" id="NAQV01000001">
    <property type="protein sequence ID" value="RAN65365.1"/>
    <property type="molecule type" value="Genomic_DNA"/>
</dbReference>
<dbReference type="PROSITE" id="PS51257">
    <property type="entry name" value="PROKAR_LIPOPROTEIN"/>
    <property type="match status" value="1"/>
</dbReference>
<reference evidence="2 4" key="2">
    <citation type="submission" date="2017-03" db="EMBL/GenBank/DDBJ databases">
        <title>wgs assembly of Dolosigranulum pigrum KPL CDC strains.</title>
        <authorList>
            <person name="Brugger S.D."/>
            <person name="Pettigrew M."/>
            <person name="Kong Y."/>
            <person name="Lemon K.P."/>
        </authorList>
    </citation>
    <scope>NUCLEOTIDE SEQUENCE [LARGE SCALE GENOMIC DNA]</scope>
    <source>
        <strain evidence="2 4">KPL1931_CDC4294-98</strain>
    </source>
</reference>
<organism evidence="1 3">
    <name type="scientific">Dolosigranulum pigrum</name>
    <dbReference type="NCBI Taxonomy" id="29394"/>
    <lineage>
        <taxon>Bacteria</taxon>
        <taxon>Bacillati</taxon>
        <taxon>Bacillota</taxon>
        <taxon>Bacilli</taxon>
        <taxon>Lactobacillales</taxon>
        <taxon>Carnobacteriaceae</taxon>
        <taxon>Dolosigranulum</taxon>
    </lineage>
</organism>
<dbReference type="RefSeq" id="WP_077862681.1">
    <property type="nucleotide sequence ID" value="NZ_CALFGV010000016.1"/>
</dbReference>
<protein>
    <recommendedName>
        <fullName evidence="5">Lipoprotein</fullName>
    </recommendedName>
</protein>
<reference evidence="1 3" key="1">
    <citation type="submission" date="2017-01" db="EMBL/GenBank/DDBJ databases">
        <title>Complete Genome Sequence of Dolosigranulum pigrum isolated from a Patient with interstitial lung disease.</title>
        <authorList>
            <person name="Mukhopadhyay R."/>
            <person name="Joaquin J."/>
            <person name="Hogue R."/>
            <person name="Fitzgerald S."/>
            <person name="Jospin G."/>
            <person name="Eisen J.A."/>
            <person name="Chaturvedi V."/>
        </authorList>
    </citation>
    <scope>NUCLEOTIDE SEQUENCE [LARGE SCALE GENOMIC DNA]</scope>
    <source>
        <strain evidence="1 3">15S00348</strain>
    </source>
</reference>